<dbReference type="RefSeq" id="XP_024328431.1">
    <property type="nucleotide sequence ID" value="XM_024464123.1"/>
</dbReference>
<evidence type="ECO:0000256" key="1">
    <source>
        <dbReference type="SAM" id="MobiDB-lite"/>
    </source>
</evidence>
<dbReference type="AlphaFoldDB" id="A0A177AP65"/>
<sequence length="114" mass="12557">MMPFLVRTPSFHSILSLPQSLCTQHHTPHTTNPYHQPATAPIAHPPIGAEPRPTHRAHAQRGAAIRSARSMGSGSSAETLRKSVQRMHHIASHRIASHRIASHHITSHHSTVYS</sequence>
<dbReference type="EMBL" id="KV441386">
    <property type="protein sequence ID" value="OAF63161.1"/>
    <property type="molecule type" value="Genomic_DNA"/>
</dbReference>
<proteinExistence type="predicted"/>
<protein>
    <submittedName>
        <fullName evidence="2">Uncharacterized protein</fullName>
    </submittedName>
</protein>
<reference evidence="2" key="1">
    <citation type="submission" date="2016-03" db="EMBL/GenBank/DDBJ databases">
        <title>Updated assembly of Pseudogymnoascus destructans, the fungus causing white-nose syndrome of bats.</title>
        <authorList>
            <person name="Palmer J.M."/>
            <person name="Drees K.P."/>
            <person name="Foster J.T."/>
            <person name="Lindner D.L."/>
        </authorList>
    </citation>
    <scope>NUCLEOTIDE SEQUENCE [LARGE SCALE GENOMIC DNA]</scope>
    <source>
        <strain evidence="2">20631-21</strain>
    </source>
</reference>
<evidence type="ECO:0000313" key="2">
    <source>
        <dbReference type="EMBL" id="OAF63161.1"/>
    </source>
</evidence>
<name>A0A177AP65_9PEZI</name>
<dbReference type="VEuPathDB" id="FungiDB:GMDG_03220"/>
<feature type="compositionally biased region" description="Low complexity" evidence="1">
    <location>
        <begin position="61"/>
        <end position="77"/>
    </location>
</feature>
<dbReference type="GeneID" id="36283527"/>
<feature type="region of interest" description="Disordered" evidence="1">
    <location>
        <begin position="48"/>
        <end position="82"/>
    </location>
</feature>
<gene>
    <name evidence="2" type="ORF">VC83_00430</name>
</gene>
<organism evidence="2">
    <name type="scientific">Pseudogymnoascus destructans</name>
    <dbReference type="NCBI Taxonomy" id="655981"/>
    <lineage>
        <taxon>Eukaryota</taxon>
        <taxon>Fungi</taxon>
        <taxon>Dikarya</taxon>
        <taxon>Ascomycota</taxon>
        <taxon>Pezizomycotina</taxon>
        <taxon>Leotiomycetes</taxon>
        <taxon>Thelebolales</taxon>
        <taxon>Thelebolaceae</taxon>
        <taxon>Pseudogymnoascus</taxon>
    </lineage>
</organism>
<dbReference type="Proteomes" id="UP000077154">
    <property type="component" value="Unassembled WGS sequence"/>
</dbReference>
<accession>A0A177AP65</accession>